<dbReference type="GO" id="GO:0005634">
    <property type="term" value="C:nucleus"/>
    <property type="evidence" value="ECO:0007669"/>
    <property type="project" value="TreeGrafter"/>
</dbReference>
<dbReference type="AlphaFoldDB" id="A0AA39I073"/>
<evidence type="ECO:0000259" key="5">
    <source>
        <dbReference type="PROSITE" id="PS50011"/>
    </source>
</evidence>
<gene>
    <name evidence="6" type="ORF">QR680_011476</name>
</gene>
<organism evidence="6 7">
    <name type="scientific">Steinernema hermaphroditum</name>
    <dbReference type="NCBI Taxonomy" id="289476"/>
    <lineage>
        <taxon>Eukaryota</taxon>
        <taxon>Metazoa</taxon>
        <taxon>Ecdysozoa</taxon>
        <taxon>Nematoda</taxon>
        <taxon>Chromadorea</taxon>
        <taxon>Rhabditida</taxon>
        <taxon>Tylenchina</taxon>
        <taxon>Panagrolaimomorpha</taxon>
        <taxon>Strongyloidoidea</taxon>
        <taxon>Steinernematidae</taxon>
        <taxon>Steinernema</taxon>
    </lineage>
</organism>
<keyword evidence="3" id="KW-0418">Kinase</keyword>
<evidence type="ECO:0000256" key="4">
    <source>
        <dbReference type="ARBA" id="ARBA00022840"/>
    </source>
</evidence>
<name>A0AA39I073_9BILA</name>
<dbReference type="Gene3D" id="1.10.510.10">
    <property type="entry name" value="Transferase(Phosphotransferase) domain 1"/>
    <property type="match status" value="2"/>
</dbReference>
<dbReference type="GO" id="GO:0005737">
    <property type="term" value="C:cytoplasm"/>
    <property type="evidence" value="ECO:0007669"/>
    <property type="project" value="TreeGrafter"/>
</dbReference>
<dbReference type="EMBL" id="JAUCMV010000002">
    <property type="protein sequence ID" value="KAK0414521.1"/>
    <property type="molecule type" value="Genomic_DNA"/>
</dbReference>
<feature type="domain" description="Protein kinase" evidence="5">
    <location>
        <begin position="263"/>
        <end position="528"/>
    </location>
</feature>
<reference evidence="6" key="1">
    <citation type="submission" date="2023-06" db="EMBL/GenBank/DDBJ databases">
        <title>Genomic analysis of the entomopathogenic nematode Steinernema hermaphroditum.</title>
        <authorList>
            <person name="Schwarz E.M."/>
            <person name="Heppert J.K."/>
            <person name="Baniya A."/>
            <person name="Schwartz H.T."/>
            <person name="Tan C.-H."/>
            <person name="Antoshechkin I."/>
            <person name="Sternberg P.W."/>
            <person name="Goodrich-Blair H."/>
            <person name="Dillman A.R."/>
        </authorList>
    </citation>
    <scope>NUCLEOTIDE SEQUENCE</scope>
    <source>
        <strain evidence="6">PS9179</strain>
        <tissue evidence="6">Whole animal</tissue>
    </source>
</reference>
<sequence length="528" mass="61284">MQSDHLPPTDIIPTFPYGHVVKIGSKSVSIRQVIAVNCKTRVYRVREGDENFVLKELLPSHPDYYECTTHQALNGHPHIVRYVDSDWGTVYRDRFLLLMEYAPFGDLRDVIRDFGPLRREVAWKFFDQIISAVGHMHRLGHVHDAIHPRNVFAFSSDLCKLGDFGNGTRINEDPRFGLKMTVREARDIQGAVDTLLFLLLGFWPKEDTAFWEIFEAIEKDEEARLMLTNYDLDGVVSIADLMYIRSFYHEDFYKRPIPEAYGRLRTSYLNEQLFITVKVDRREVIIVKLIASDWKTRVYRAVECNEDRILKELLPGNNPDECSRHEALSGHPNIVRHITHLRGNHDGHRRLLLLMEYAPFGDLRDAVREFGPLRRQEAWNFFSQIVSALGYMHRKGYAHGAVHPRNVFVFGSDLCKLGDFGNGGWVYDDPRHKYHKIAPIESTDLQGAADTLLFCLIGCWPPPSFWERFMEIENEADAHWLLVDCGLKAVISVDELMYIRAFYDLRFTNRPIPEVYGPLRSSMECDYD</sequence>
<keyword evidence="4" id="KW-0067">ATP-binding</keyword>
<dbReference type="SMART" id="SM00220">
    <property type="entry name" value="S_TKc"/>
    <property type="match status" value="1"/>
</dbReference>
<evidence type="ECO:0000313" key="7">
    <source>
        <dbReference type="Proteomes" id="UP001175271"/>
    </source>
</evidence>
<dbReference type="CDD" id="cd00180">
    <property type="entry name" value="PKc"/>
    <property type="match status" value="2"/>
</dbReference>
<feature type="domain" description="Protein kinase" evidence="5">
    <location>
        <begin position="6"/>
        <end position="269"/>
    </location>
</feature>
<dbReference type="PANTHER" id="PTHR11042">
    <property type="entry name" value="EUKARYOTIC TRANSLATION INITIATION FACTOR 2-ALPHA KINASE EIF2-ALPHA KINASE -RELATED"/>
    <property type="match status" value="1"/>
</dbReference>
<dbReference type="InterPro" id="IPR011009">
    <property type="entry name" value="Kinase-like_dom_sf"/>
</dbReference>
<accession>A0AA39I073</accession>
<dbReference type="GO" id="GO:0004672">
    <property type="term" value="F:protein kinase activity"/>
    <property type="evidence" value="ECO:0007669"/>
    <property type="project" value="InterPro"/>
</dbReference>
<dbReference type="Proteomes" id="UP001175271">
    <property type="component" value="Unassembled WGS sequence"/>
</dbReference>
<dbReference type="Pfam" id="PF00069">
    <property type="entry name" value="Pkinase"/>
    <property type="match status" value="2"/>
</dbReference>
<keyword evidence="1" id="KW-0808">Transferase</keyword>
<keyword evidence="2" id="KW-0547">Nucleotide-binding</keyword>
<dbReference type="PROSITE" id="PS50011">
    <property type="entry name" value="PROTEIN_KINASE_DOM"/>
    <property type="match status" value="2"/>
</dbReference>
<evidence type="ECO:0000313" key="6">
    <source>
        <dbReference type="EMBL" id="KAK0414521.1"/>
    </source>
</evidence>
<keyword evidence="7" id="KW-1185">Reference proteome</keyword>
<proteinExistence type="predicted"/>
<comment type="caution">
    <text evidence="6">The sequence shown here is derived from an EMBL/GenBank/DDBJ whole genome shotgun (WGS) entry which is preliminary data.</text>
</comment>
<evidence type="ECO:0000256" key="3">
    <source>
        <dbReference type="ARBA" id="ARBA00022777"/>
    </source>
</evidence>
<dbReference type="InterPro" id="IPR000719">
    <property type="entry name" value="Prot_kinase_dom"/>
</dbReference>
<protein>
    <recommendedName>
        <fullName evidence="5">Protein kinase domain-containing protein</fullName>
    </recommendedName>
</protein>
<dbReference type="GO" id="GO:0005524">
    <property type="term" value="F:ATP binding"/>
    <property type="evidence" value="ECO:0007669"/>
    <property type="project" value="UniProtKB-KW"/>
</dbReference>
<dbReference type="SUPFAM" id="SSF56112">
    <property type="entry name" value="Protein kinase-like (PK-like)"/>
    <property type="match status" value="2"/>
</dbReference>
<dbReference type="InterPro" id="IPR050339">
    <property type="entry name" value="CC_SR_Kinase"/>
</dbReference>
<evidence type="ECO:0000256" key="2">
    <source>
        <dbReference type="ARBA" id="ARBA00022741"/>
    </source>
</evidence>
<evidence type="ECO:0000256" key="1">
    <source>
        <dbReference type="ARBA" id="ARBA00022679"/>
    </source>
</evidence>